<feature type="signal peptide" evidence="1">
    <location>
        <begin position="1"/>
        <end position="17"/>
    </location>
</feature>
<comment type="caution">
    <text evidence="2">The sequence shown here is derived from an EMBL/GenBank/DDBJ whole genome shotgun (WGS) entry which is preliminary data.</text>
</comment>
<name>A0ABS2BL42_9NEIS</name>
<gene>
    <name evidence="2" type="ORF">JMJ54_10805</name>
</gene>
<keyword evidence="1" id="KW-0732">Signal</keyword>
<protein>
    <submittedName>
        <fullName evidence="2">DUF2796 domain-containing protein</fullName>
    </submittedName>
</protein>
<keyword evidence="3" id="KW-1185">Reference proteome</keyword>
<dbReference type="Proteomes" id="UP000809431">
    <property type="component" value="Unassembled WGS sequence"/>
</dbReference>
<dbReference type="RefSeq" id="WP_203538559.1">
    <property type="nucleotide sequence ID" value="NZ_JAESND010000004.1"/>
</dbReference>
<feature type="chain" id="PRO_5045638792" evidence="1">
    <location>
        <begin position="18"/>
        <end position="166"/>
    </location>
</feature>
<reference evidence="2 3" key="1">
    <citation type="submission" date="2021-01" db="EMBL/GenBank/DDBJ databases">
        <title>Draft Genome Sequence and Polyhydroxyalkanoate Biosynthetic Potential of Jeongeupia naejangsanensis Type Strain DSM 24253.</title>
        <authorList>
            <person name="Turrini P."/>
            <person name="Artuso I."/>
            <person name="Lugli G.A."/>
            <person name="Frangipani E."/>
            <person name="Ventura M."/>
            <person name="Visca P."/>
        </authorList>
    </citation>
    <scope>NUCLEOTIDE SEQUENCE [LARGE SCALE GENOMIC DNA]</scope>
    <source>
        <strain evidence="2 3">DSM 24253</strain>
    </source>
</reference>
<proteinExistence type="predicted"/>
<sequence>MKKWIVLLALTSAAAWAHDDEHHEHGPHQHGVATLDVAFDKGELALDFASPADNVLGFEHAPKTDAERKKIDQMTKTLSLATNLFVPDAAAGCKTAPIKVAAPDWSTGAHVDIDADYSFKCQRAPASIALPLWKQYPNIHELVVNIATDKGQRQLKLKPGQTLNLR</sequence>
<evidence type="ECO:0000256" key="1">
    <source>
        <dbReference type="SAM" id="SignalP"/>
    </source>
</evidence>
<evidence type="ECO:0000313" key="2">
    <source>
        <dbReference type="EMBL" id="MBM3116321.1"/>
    </source>
</evidence>
<evidence type="ECO:0000313" key="3">
    <source>
        <dbReference type="Proteomes" id="UP000809431"/>
    </source>
</evidence>
<accession>A0ABS2BL42</accession>
<dbReference type="Pfam" id="PF10986">
    <property type="entry name" value="ZrgA"/>
    <property type="match status" value="1"/>
</dbReference>
<dbReference type="EMBL" id="JAESND010000004">
    <property type="protein sequence ID" value="MBM3116321.1"/>
    <property type="molecule type" value="Genomic_DNA"/>
</dbReference>
<organism evidence="2 3">
    <name type="scientific">Jeongeupia naejangsanensis</name>
    <dbReference type="NCBI Taxonomy" id="613195"/>
    <lineage>
        <taxon>Bacteria</taxon>
        <taxon>Pseudomonadati</taxon>
        <taxon>Pseudomonadota</taxon>
        <taxon>Betaproteobacteria</taxon>
        <taxon>Neisseriales</taxon>
        <taxon>Chitinibacteraceae</taxon>
        <taxon>Jeongeupia</taxon>
    </lineage>
</organism>
<dbReference type="InterPro" id="IPR021253">
    <property type="entry name" value="ZrgA-like"/>
</dbReference>